<dbReference type="RefSeq" id="WP_257500310.1">
    <property type="nucleotide sequence ID" value="NZ_CP102382.1"/>
</dbReference>
<name>A0ABY5NVA6_9FLAO</name>
<evidence type="ECO:0008006" key="4">
    <source>
        <dbReference type="Google" id="ProtNLM"/>
    </source>
</evidence>
<dbReference type="EMBL" id="CP102382">
    <property type="protein sequence ID" value="UUV22393.1"/>
    <property type="molecule type" value="Genomic_DNA"/>
</dbReference>
<evidence type="ECO:0000313" key="3">
    <source>
        <dbReference type="Proteomes" id="UP001317001"/>
    </source>
</evidence>
<protein>
    <recommendedName>
        <fullName evidence="4">Lipoprotein</fullName>
    </recommendedName>
</protein>
<keyword evidence="1" id="KW-0732">Signal</keyword>
<reference evidence="2 3" key="1">
    <citation type="submission" date="2022-08" db="EMBL/GenBank/DDBJ databases">
        <title>Myroides zhujiangensis sp. nov., a novel bacterium isolated from sediment in the Pearl River Estuary.</title>
        <authorList>
            <person name="Cui L."/>
        </authorList>
    </citation>
    <scope>NUCLEOTIDE SEQUENCE [LARGE SCALE GENOMIC DNA]</scope>
    <source>
        <strain evidence="2 3">SCSIO 72103</strain>
    </source>
</reference>
<sequence length="255" mass="28919">MFKKRISVKKIMFTAISAMALVSCSTSKMNNHSKNQKSMKPVYEIAINQAKDGNVENFLNTRAKFVDVLGKEENTLNEGKWQPFFTVDESLKLDEILVGMTHWNSMQGFGETAMKLLPQQVSKDYFASFNPLAYGLLETVDGEPFDMETIKKQGNVIEFAIRKGKTADAFGAKREAFFKSLEKYEGYKFAREFKFYELGENGIPKLAENTQAVIIVWENSEQFQAAANPIFGSQEYADFANLIEVQSYFATFATK</sequence>
<evidence type="ECO:0000256" key="1">
    <source>
        <dbReference type="SAM" id="SignalP"/>
    </source>
</evidence>
<dbReference type="Proteomes" id="UP001317001">
    <property type="component" value="Chromosome"/>
</dbReference>
<accession>A0ABY5NVA6</accession>
<feature type="chain" id="PRO_5045897029" description="Lipoprotein" evidence="1">
    <location>
        <begin position="21"/>
        <end position="255"/>
    </location>
</feature>
<dbReference type="PROSITE" id="PS51257">
    <property type="entry name" value="PROKAR_LIPOPROTEIN"/>
    <property type="match status" value="1"/>
</dbReference>
<gene>
    <name evidence="2" type="ORF">NPX36_04965</name>
</gene>
<proteinExistence type="predicted"/>
<keyword evidence="3" id="KW-1185">Reference proteome</keyword>
<organism evidence="2 3">
    <name type="scientific">Paenimyroides aestuarii</name>
    <dbReference type="NCBI Taxonomy" id="2968490"/>
    <lineage>
        <taxon>Bacteria</taxon>
        <taxon>Pseudomonadati</taxon>
        <taxon>Bacteroidota</taxon>
        <taxon>Flavobacteriia</taxon>
        <taxon>Flavobacteriales</taxon>
        <taxon>Flavobacteriaceae</taxon>
        <taxon>Paenimyroides</taxon>
    </lineage>
</organism>
<feature type="signal peptide" evidence="1">
    <location>
        <begin position="1"/>
        <end position="20"/>
    </location>
</feature>
<evidence type="ECO:0000313" key="2">
    <source>
        <dbReference type="EMBL" id="UUV22393.1"/>
    </source>
</evidence>